<dbReference type="GO" id="GO:0042148">
    <property type="term" value="P:DNA strand invasion"/>
    <property type="evidence" value="ECO:0007669"/>
    <property type="project" value="TreeGrafter"/>
</dbReference>
<comment type="caution">
    <text evidence="1">The sequence shown here is derived from an EMBL/GenBank/DDBJ whole genome shotgun (WGS) entry which is preliminary data.</text>
</comment>
<accession>A0A8J2IDL7</accession>
<sequence length="319" mass="35438">MMYEQMLTLNSTDGTNTTHTSHFKIPEIDRLIISPGPPVLEIISPPPTHHPSRAGKTSLLYLVIAQAILPPSVASIPLGGQEAAVIVFDPLHHFSVPRLAEIMLSLLNSRLLSTDQEVDEPLKTEMKTIIKTSLQHLHIFRPQFWSSLLATLDSLPDYLFNQTTPHKSMHRPIHSIALEDSDAFVWPIRNKNASNSTSSNTLATASTQLTIRLAKLTKLLSCAMVLTSQSTTPSTYRPALPTSWPQGMSVTRLAVRRVDVLKFASAMNVEEAERERLQRWEVVSRGRFECWKVGVGTRDGEGFVFRVGKGIVVERDNGG</sequence>
<evidence type="ECO:0000313" key="2">
    <source>
        <dbReference type="Proteomes" id="UP000676310"/>
    </source>
</evidence>
<dbReference type="GO" id="GO:0005815">
    <property type="term" value="C:microtubule organizing center"/>
    <property type="evidence" value="ECO:0007669"/>
    <property type="project" value="TreeGrafter"/>
</dbReference>
<dbReference type="InterPro" id="IPR027417">
    <property type="entry name" value="P-loop_NTPase"/>
</dbReference>
<dbReference type="RefSeq" id="XP_043173749.1">
    <property type="nucleotide sequence ID" value="XM_043317814.1"/>
</dbReference>
<gene>
    <name evidence="1" type="ORF">ALTATR162_LOCUS10178</name>
</gene>
<dbReference type="AlphaFoldDB" id="A0A8J2IDL7"/>
<protein>
    <recommendedName>
        <fullName evidence="3">DNA recombination and repair protein Rad51-like C-terminal domain-containing protein</fullName>
    </recommendedName>
</protein>
<dbReference type="InterPro" id="IPR030547">
    <property type="entry name" value="XRCC2"/>
</dbReference>
<organism evidence="1 2">
    <name type="scientific">Alternaria atra</name>
    <dbReference type="NCBI Taxonomy" id="119953"/>
    <lineage>
        <taxon>Eukaryota</taxon>
        <taxon>Fungi</taxon>
        <taxon>Dikarya</taxon>
        <taxon>Ascomycota</taxon>
        <taxon>Pezizomycotina</taxon>
        <taxon>Dothideomycetes</taxon>
        <taxon>Pleosporomycetidae</taxon>
        <taxon>Pleosporales</taxon>
        <taxon>Pleosporineae</taxon>
        <taxon>Pleosporaceae</taxon>
        <taxon>Alternaria</taxon>
        <taxon>Alternaria sect. Ulocladioides</taxon>
    </lineage>
</organism>
<dbReference type="SUPFAM" id="SSF52540">
    <property type="entry name" value="P-loop containing nucleoside triphosphate hydrolases"/>
    <property type="match status" value="1"/>
</dbReference>
<dbReference type="PANTHER" id="PTHR46644">
    <property type="entry name" value="DNA REPAIR PROTEIN XRCC2"/>
    <property type="match status" value="1"/>
</dbReference>
<dbReference type="GO" id="GO:0005657">
    <property type="term" value="C:replication fork"/>
    <property type="evidence" value="ECO:0007669"/>
    <property type="project" value="InterPro"/>
</dbReference>
<evidence type="ECO:0008006" key="3">
    <source>
        <dbReference type="Google" id="ProtNLM"/>
    </source>
</evidence>
<dbReference type="GeneID" id="67010310"/>
<dbReference type="EMBL" id="CAJRGZ010000027">
    <property type="protein sequence ID" value="CAG5182473.1"/>
    <property type="molecule type" value="Genomic_DNA"/>
</dbReference>
<dbReference type="Proteomes" id="UP000676310">
    <property type="component" value="Unassembled WGS sequence"/>
</dbReference>
<evidence type="ECO:0000313" key="1">
    <source>
        <dbReference type="EMBL" id="CAG5182473.1"/>
    </source>
</evidence>
<dbReference type="GO" id="GO:0033063">
    <property type="term" value="C:Rad51B-Rad51C-Rad51D-XRCC2 complex"/>
    <property type="evidence" value="ECO:0007669"/>
    <property type="project" value="InterPro"/>
</dbReference>
<name>A0A8J2IDL7_9PLEO</name>
<dbReference type="GO" id="GO:0000724">
    <property type="term" value="P:double-strand break repair via homologous recombination"/>
    <property type="evidence" value="ECO:0007669"/>
    <property type="project" value="InterPro"/>
</dbReference>
<reference evidence="1" key="1">
    <citation type="submission" date="2021-05" db="EMBL/GenBank/DDBJ databases">
        <authorList>
            <person name="Stam R."/>
        </authorList>
    </citation>
    <scope>NUCLEOTIDE SEQUENCE</scope>
    <source>
        <strain evidence="1">CS162</strain>
    </source>
</reference>
<keyword evidence="2" id="KW-1185">Reference proteome</keyword>
<dbReference type="PANTHER" id="PTHR46644:SF2">
    <property type="entry name" value="DNA REPAIR PROTEIN XRCC2"/>
    <property type="match status" value="1"/>
</dbReference>
<dbReference type="OrthoDB" id="420422at2759"/>
<dbReference type="GO" id="GO:0000400">
    <property type="term" value="F:four-way junction DNA binding"/>
    <property type="evidence" value="ECO:0007669"/>
    <property type="project" value="TreeGrafter"/>
</dbReference>
<dbReference type="Gene3D" id="3.40.50.300">
    <property type="entry name" value="P-loop containing nucleotide triphosphate hydrolases"/>
    <property type="match status" value="1"/>
</dbReference>
<proteinExistence type="predicted"/>